<dbReference type="Gene3D" id="2.40.30.170">
    <property type="match status" value="1"/>
</dbReference>
<gene>
    <name evidence="12" type="ORF">IPJ48_08385</name>
</gene>
<accession>A0A9D7F6P7</accession>
<dbReference type="Proteomes" id="UP000886602">
    <property type="component" value="Unassembled WGS sequence"/>
</dbReference>
<evidence type="ECO:0000259" key="9">
    <source>
        <dbReference type="Pfam" id="PF25917"/>
    </source>
</evidence>
<dbReference type="InterPro" id="IPR058625">
    <property type="entry name" value="MdtA-like_BSH"/>
</dbReference>
<evidence type="ECO:0000256" key="7">
    <source>
        <dbReference type="SAM" id="MobiDB-lite"/>
    </source>
</evidence>
<evidence type="ECO:0000259" key="11">
    <source>
        <dbReference type="Pfam" id="PF25989"/>
    </source>
</evidence>
<dbReference type="Gene3D" id="1.10.287.470">
    <property type="entry name" value="Helix hairpin bin"/>
    <property type="match status" value="1"/>
</dbReference>
<dbReference type="PANTHER" id="PTHR30469">
    <property type="entry name" value="MULTIDRUG RESISTANCE PROTEIN MDTA"/>
    <property type="match status" value="1"/>
</dbReference>
<evidence type="ECO:0000256" key="5">
    <source>
        <dbReference type="ARBA" id="ARBA00043263"/>
    </source>
</evidence>
<comment type="similarity">
    <text evidence="1">Belongs to the membrane fusion protein (MFP) (TC 8.A.1) family.</text>
</comment>
<dbReference type="GO" id="GO:0046686">
    <property type="term" value="P:response to cadmium ion"/>
    <property type="evidence" value="ECO:0007669"/>
    <property type="project" value="UniProtKB-KW"/>
</dbReference>
<dbReference type="InterPro" id="IPR058624">
    <property type="entry name" value="MdtA-like_HH"/>
</dbReference>
<sequence length="408" mass="42572">MPSSKRRSWVLLVAILGLLGLAYGAYSAFRGSSGPNQTANTGGAPGGKTAAGAPGGPPGGFALPVETVRVVAADLALDATAVGSLRSNESVVLRPETAGRISSINFKDGSAVARGALLVGLDSATQLAEYDQARANLGLAQVNLKRTRELFEKKFVSQQALDNTEAGLKVQEAALALAQARLDKMRIKAPFSGVVGIRNVSVGDYVKEGQELINLEDISTLKIDFRLPESYLGQLKPGQMIEVSSDALPGQKFEAVLDAVNPLVDTGGRAIASRAHLSNADGRLRPGMFVRVRLIFEQRSKVLLVPEQAIVPDTKTPFVFVVQEGKAMRVPVKTGTRRNAQVEIVEGLKAGDEVVTAGQMKLRDGAPVKAVGGQATPVTPMAAAPPADKPAIAEAKAAGINEAAGSAK</sequence>
<evidence type="ECO:0000256" key="1">
    <source>
        <dbReference type="ARBA" id="ARBA00009477"/>
    </source>
</evidence>
<dbReference type="Pfam" id="PF25917">
    <property type="entry name" value="BSH_RND"/>
    <property type="match status" value="1"/>
</dbReference>
<feature type="region of interest" description="Disordered" evidence="7">
    <location>
        <begin position="34"/>
        <end position="58"/>
    </location>
</feature>
<keyword evidence="2" id="KW-0813">Transport</keyword>
<dbReference type="Pfam" id="PF25876">
    <property type="entry name" value="HH_MFP_RND"/>
    <property type="match status" value="1"/>
</dbReference>
<evidence type="ECO:0000256" key="6">
    <source>
        <dbReference type="ARBA" id="ARBA00058766"/>
    </source>
</evidence>
<dbReference type="Gene3D" id="2.40.50.100">
    <property type="match status" value="1"/>
</dbReference>
<dbReference type="SUPFAM" id="SSF111369">
    <property type="entry name" value="HlyD-like secretion proteins"/>
    <property type="match status" value="1"/>
</dbReference>
<feature type="domain" description="YknX-like C-terminal permuted SH3-like" evidence="11">
    <location>
        <begin position="303"/>
        <end position="369"/>
    </location>
</feature>
<evidence type="ECO:0000313" key="13">
    <source>
        <dbReference type="Proteomes" id="UP000886602"/>
    </source>
</evidence>
<keyword evidence="5" id="KW-0105">Cadmium resistance</keyword>
<keyword evidence="4" id="KW-0170">Cobalt</keyword>
<dbReference type="Gene3D" id="2.40.420.20">
    <property type="match status" value="1"/>
</dbReference>
<dbReference type="InterPro" id="IPR058792">
    <property type="entry name" value="Beta-barrel_RND_2"/>
</dbReference>
<dbReference type="GO" id="GO:1990281">
    <property type="term" value="C:efflux pump complex"/>
    <property type="evidence" value="ECO:0007669"/>
    <property type="project" value="TreeGrafter"/>
</dbReference>
<reference evidence="12" key="1">
    <citation type="submission" date="2020-10" db="EMBL/GenBank/DDBJ databases">
        <title>Connecting structure to function with the recovery of over 1000 high-quality activated sludge metagenome-assembled genomes encoding full-length rRNA genes using long-read sequencing.</title>
        <authorList>
            <person name="Singleton C.M."/>
            <person name="Petriglieri F."/>
            <person name="Kristensen J.M."/>
            <person name="Kirkegaard R.H."/>
            <person name="Michaelsen T.Y."/>
            <person name="Andersen M.H."/>
            <person name="Karst S.M."/>
            <person name="Dueholm M.S."/>
            <person name="Nielsen P.H."/>
            <person name="Albertsen M."/>
        </authorList>
    </citation>
    <scope>NUCLEOTIDE SEQUENCE</scope>
    <source>
        <strain evidence="12">EsbW_18-Q3-R4-48_MAXAC.044</strain>
    </source>
</reference>
<dbReference type="InterPro" id="IPR006143">
    <property type="entry name" value="RND_pump_MFP"/>
</dbReference>
<evidence type="ECO:0000256" key="2">
    <source>
        <dbReference type="ARBA" id="ARBA00022448"/>
    </source>
</evidence>
<dbReference type="FunFam" id="2.40.420.20:FF:000006">
    <property type="entry name" value="RND family efflux transporter MFP subunit"/>
    <property type="match status" value="1"/>
</dbReference>
<dbReference type="Pfam" id="PF25954">
    <property type="entry name" value="Beta-barrel_RND_2"/>
    <property type="match status" value="1"/>
</dbReference>
<dbReference type="FunFam" id="2.40.30.170:FF:000010">
    <property type="entry name" value="Efflux RND transporter periplasmic adaptor subunit"/>
    <property type="match status" value="1"/>
</dbReference>
<keyword evidence="3" id="KW-0862">Zinc</keyword>
<comment type="function">
    <text evidence="6">CzcA and CzcB together would act in zinc efflux nearly as effectively as the complete czc efflux system (CzcABC). The CzcB protein is thought to funnel zinc cations to the CzcA transport protein.</text>
</comment>
<protein>
    <submittedName>
        <fullName evidence="12">Efflux RND transporter periplasmic adaptor subunit</fullName>
    </submittedName>
</protein>
<evidence type="ECO:0000256" key="3">
    <source>
        <dbReference type="ARBA" id="ARBA00022833"/>
    </source>
</evidence>
<proteinExistence type="inferred from homology"/>
<evidence type="ECO:0000259" key="8">
    <source>
        <dbReference type="Pfam" id="PF25876"/>
    </source>
</evidence>
<feature type="domain" description="CusB-like beta-barrel" evidence="10">
    <location>
        <begin position="224"/>
        <end position="294"/>
    </location>
</feature>
<feature type="domain" description="Multidrug resistance protein MdtA-like barrel-sandwich hybrid" evidence="9">
    <location>
        <begin position="90"/>
        <end position="212"/>
    </location>
</feature>
<evidence type="ECO:0000259" key="10">
    <source>
        <dbReference type="Pfam" id="PF25954"/>
    </source>
</evidence>
<comment type="caution">
    <text evidence="12">The sequence shown here is derived from an EMBL/GenBank/DDBJ whole genome shotgun (WGS) entry which is preliminary data.</text>
</comment>
<dbReference type="EMBL" id="JADJNC010000011">
    <property type="protein sequence ID" value="MBK7423099.1"/>
    <property type="molecule type" value="Genomic_DNA"/>
</dbReference>
<dbReference type="PANTHER" id="PTHR30469:SF11">
    <property type="entry name" value="BLL4320 PROTEIN"/>
    <property type="match status" value="1"/>
</dbReference>
<dbReference type="Pfam" id="PF25989">
    <property type="entry name" value="YknX_C"/>
    <property type="match status" value="1"/>
</dbReference>
<name>A0A9D7F6P7_9RHOO</name>
<organism evidence="12 13">
    <name type="scientific">Candidatus Propionivibrio dominans</name>
    <dbReference type="NCBI Taxonomy" id="2954373"/>
    <lineage>
        <taxon>Bacteria</taxon>
        <taxon>Pseudomonadati</taxon>
        <taxon>Pseudomonadota</taxon>
        <taxon>Betaproteobacteria</taxon>
        <taxon>Rhodocyclales</taxon>
        <taxon>Rhodocyclaceae</taxon>
        <taxon>Propionivibrio</taxon>
    </lineage>
</organism>
<feature type="domain" description="Multidrug resistance protein MdtA-like alpha-helical hairpin" evidence="8">
    <location>
        <begin position="128"/>
        <end position="187"/>
    </location>
</feature>
<dbReference type="InterPro" id="IPR058637">
    <property type="entry name" value="YknX-like_C"/>
</dbReference>
<dbReference type="AlphaFoldDB" id="A0A9D7F6P7"/>
<dbReference type="GO" id="GO:0015562">
    <property type="term" value="F:efflux transmembrane transporter activity"/>
    <property type="evidence" value="ECO:0007669"/>
    <property type="project" value="TreeGrafter"/>
</dbReference>
<evidence type="ECO:0000313" key="12">
    <source>
        <dbReference type="EMBL" id="MBK7423099.1"/>
    </source>
</evidence>
<dbReference type="NCBIfam" id="TIGR01730">
    <property type="entry name" value="RND_mfp"/>
    <property type="match status" value="1"/>
</dbReference>
<evidence type="ECO:0000256" key="4">
    <source>
        <dbReference type="ARBA" id="ARBA00023285"/>
    </source>
</evidence>